<sequence length="50" mass="5608">MRVACQRVRCGLVLRACCSAATTTSSTIRIRGSVRIYANLFNYTYTECRA</sequence>
<gene>
    <name evidence="1" type="ORF">PF008_g4898</name>
</gene>
<evidence type="ECO:0000313" key="2">
    <source>
        <dbReference type="Proteomes" id="UP000486351"/>
    </source>
</evidence>
<proteinExistence type="predicted"/>
<accession>A0A6G0SA22</accession>
<evidence type="ECO:0000313" key="1">
    <source>
        <dbReference type="EMBL" id="KAE9353638.1"/>
    </source>
</evidence>
<dbReference type="AlphaFoldDB" id="A0A6G0SA22"/>
<dbReference type="EMBL" id="QXFY01000173">
    <property type="protein sequence ID" value="KAE9353638.1"/>
    <property type="molecule type" value="Genomic_DNA"/>
</dbReference>
<organism evidence="1 2">
    <name type="scientific">Phytophthora fragariae</name>
    <dbReference type="NCBI Taxonomy" id="53985"/>
    <lineage>
        <taxon>Eukaryota</taxon>
        <taxon>Sar</taxon>
        <taxon>Stramenopiles</taxon>
        <taxon>Oomycota</taxon>
        <taxon>Peronosporomycetes</taxon>
        <taxon>Peronosporales</taxon>
        <taxon>Peronosporaceae</taxon>
        <taxon>Phytophthora</taxon>
    </lineage>
</organism>
<name>A0A6G0SA22_9STRA</name>
<comment type="caution">
    <text evidence="1">The sequence shown here is derived from an EMBL/GenBank/DDBJ whole genome shotgun (WGS) entry which is preliminary data.</text>
</comment>
<dbReference type="Proteomes" id="UP000486351">
    <property type="component" value="Unassembled WGS sequence"/>
</dbReference>
<protein>
    <submittedName>
        <fullName evidence="1">Uncharacterized protein</fullName>
    </submittedName>
</protein>
<reference evidence="1 2" key="1">
    <citation type="submission" date="2018-09" db="EMBL/GenBank/DDBJ databases">
        <title>Genomic investigation of the strawberry pathogen Phytophthora fragariae indicates pathogenicity is determined by transcriptional variation in three key races.</title>
        <authorList>
            <person name="Adams T.M."/>
            <person name="Armitage A.D."/>
            <person name="Sobczyk M.K."/>
            <person name="Bates H.J."/>
            <person name="Dunwell J.M."/>
            <person name="Nellist C.F."/>
            <person name="Harrison R.J."/>
        </authorList>
    </citation>
    <scope>NUCLEOTIDE SEQUENCE [LARGE SCALE GENOMIC DNA]</scope>
    <source>
        <strain evidence="1 2">NOV-77</strain>
    </source>
</reference>